<feature type="region of interest" description="Disordered" evidence="1">
    <location>
        <begin position="21"/>
        <end position="49"/>
    </location>
</feature>
<keyword evidence="2" id="KW-0732">Signal</keyword>
<evidence type="ECO:0000256" key="1">
    <source>
        <dbReference type="SAM" id="MobiDB-lite"/>
    </source>
</evidence>
<reference evidence="3" key="3">
    <citation type="submission" date="2023-11" db="EMBL/GenBank/DDBJ databases">
        <authorList>
            <person name="Beijen E."/>
            <person name="Ohm R.A."/>
        </authorList>
    </citation>
    <scope>NUCLEOTIDE SEQUENCE</scope>
    <source>
        <strain evidence="3">CBS 150709</strain>
    </source>
</reference>
<feature type="chain" id="PRO_5015445267" evidence="2">
    <location>
        <begin position="18"/>
        <end position="79"/>
    </location>
</feature>
<evidence type="ECO:0000313" key="3">
    <source>
        <dbReference type="EMBL" id="KAK4086053.1"/>
    </source>
</evidence>
<proteinExistence type="predicted"/>
<dbReference type="Proteomes" id="UP000245956">
    <property type="component" value="Unassembled WGS sequence"/>
</dbReference>
<accession>A0A2U3DTM9</accession>
<name>A0A2U3DTM9_PURLI</name>
<feature type="compositionally biased region" description="Polar residues" evidence="1">
    <location>
        <begin position="22"/>
        <end position="36"/>
    </location>
</feature>
<evidence type="ECO:0000313" key="6">
    <source>
        <dbReference type="Proteomes" id="UP001287286"/>
    </source>
</evidence>
<comment type="caution">
    <text evidence="4">The sequence shown here is derived from an EMBL/GenBank/DDBJ whole genome shotgun (WGS) entry which is preliminary data.</text>
</comment>
<protein>
    <submittedName>
        <fullName evidence="4">Uncharacterized protein</fullName>
    </submittedName>
</protein>
<dbReference type="EMBL" id="JAWRVI010000044">
    <property type="protein sequence ID" value="KAK4086053.1"/>
    <property type="molecule type" value="Genomic_DNA"/>
</dbReference>
<feature type="signal peptide" evidence="2">
    <location>
        <begin position="1"/>
        <end position="17"/>
    </location>
</feature>
<evidence type="ECO:0000313" key="5">
    <source>
        <dbReference type="Proteomes" id="UP000245956"/>
    </source>
</evidence>
<reference evidence="4" key="1">
    <citation type="submission" date="2015-05" db="EMBL/GenBank/DDBJ databases">
        <authorList>
            <person name="Wang D.B."/>
            <person name="Wang M."/>
        </authorList>
    </citation>
    <scope>NUCLEOTIDE SEQUENCE</scope>
    <source>
        <strain evidence="4">36-1</strain>
    </source>
</reference>
<evidence type="ECO:0000313" key="4">
    <source>
        <dbReference type="EMBL" id="PWI65600.1"/>
    </source>
</evidence>
<dbReference type="AlphaFoldDB" id="A0A2U3DTM9"/>
<gene>
    <name evidence="4" type="ORF">PCL_06805</name>
    <name evidence="3" type="ORF">Purlil1_9582</name>
</gene>
<organism evidence="4 5">
    <name type="scientific">Purpureocillium lilacinum</name>
    <name type="common">Paecilomyces lilacinus</name>
    <dbReference type="NCBI Taxonomy" id="33203"/>
    <lineage>
        <taxon>Eukaryota</taxon>
        <taxon>Fungi</taxon>
        <taxon>Dikarya</taxon>
        <taxon>Ascomycota</taxon>
        <taxon>Pezizomycotina</taxon>
        <taxon>Sordariomycetes</taxon>
        <taxon>Hypocreomycetidae</taxon>
        <taxon>Hypocreales</taxon>
        <taxon>Ophiocordycipitaceae</taxon>
        <taxon>Purpureocillium</taxon>
    </lineage>
</organism>
<sequence>MNPRTFVALALSATAVAVNNRPGASTAATTGQTKQGDGTAPGASKEPYDEKLLGWGAGDLVAPAHAREMRHASKDSARS</sequence>
<reference evidence="3 6" key="4">
    <citation type="journal article" date="2024" name="Microbiol. Resour. Announc.">
        <title>Genome annotations for the ascomycete fungi Trichoderma harzianum, Trichoderma aggressivum, and Purpureocillium lilacinum.</title>
        <authorList>
            <person name="Beijen E.P.W."/>
            <person name="Ohm R.A."/>
        </authorList>
    </citation>
    <scope>NUCLEOTIDE SEQUENCE [LARGE SCALE GENOMIC DNA]</scope>
    <source>
        <strain evidence="3 6">CBS 150709</strain>
    </source>
</reference>
<keyword evidence="6" id="KW-1185">Reference proteome</keyword>
<dbReference type="EMBL" id="LCWV01000031">
    <property type="protein sequence ID" value="PWI65600.1"/>
    <property type="molecule type" value="Genomic_DNA"/>
</dbReference>
<evidence type="ECO:0000256" key="2">
    <source>
        <dbReference type="SAM" id="SignalP"/>
    </source>
</evidence>
<reference evidence="4 5" key="2">
    <citation type="journal article" date="2016" name="Front. Microbiol.">
        <title>Genome and transcriptome sequences reveal the specific parasitism of the nematophagous Purpureocillium lilacinum 36-1.</title>
        <authorList>
            <person name="Xie J."/>
            <person name="Li S."/>
            <person name="Mo C."/>
            <person name="Xiao X."/>
            <person name="Peng D."/>
            <person name="Wang G."/>
            <person name="Xiao Y."/>
        </authorList>
    </citation>
    <scope>NUCLEOTIDE SEQUENCE [LARGE SCALE GENOMIC DNA]</scope>
    <source>
        <strain evidence="4 5">36-1</strain>
    </source>
</reference>
<dbReference type="Proteomes" id="UP001287286">
    <property type="component" value="Unassembled WGS sequence"/>
</dbReference>